<feature type="compositionally biased region" description="Basic and acidic residues" evidence="6">
    <location>
        <begin position="173"/>
        <end position="190"/>
    </location>
</feature>
<dbReference type="Pfam" id="PF06413">
    <property type="entry name" value="Neugrin"/>
    <property type="match status" value="1"/>
</dbReference>
<reference evidence="7 8" key="1">
    <citation type="journal article" date="2024" name="Commun. Biol.">
        <title>Comparative genomic analysis of thermophilic fungi reveals convergent evolutionary adaptations and gene losses.</title>
        <authorList>
            <person name="Steindorff A.S."/>
            <person name="Aguilar-Pontes M.V."/>
            <person name="Robinson A.J."/>
            <person name="Andreopoulos B."/>
            <person name="LaButti K."/>
            <person name="Kuo A."/>
            <person name="Mondo S."/>
            <person name="Riley R."/>
            <person name="Otillar R."/>
            <person name="Haridas S."/>
            <person name="Lipzen A."/>
            <person name="Grimwood J."/>
            <person name="Schmutz J."/>
            <person name="Clum A."/>
            <person name="Reid I.D."/>
            <person name="Moisan M.C."/>
            <person name="Butler G."/>
            <person name="Nguyen T.T.M."/>
            <person name="Dewar K."/>
            <person name="Conant G."/>
            <person name="Drula E."/>
            <person name="Henrissat B."/>
            <person name="Hansel C."/>
            <person name="Singer S."/>
            <person name="Hutchinson M.I."/>
            <person name="de Vries R.P."/>
            <person name="Natvig D.O."/>
            <person name="Powell A.J."/>
            <person name="Tsang A."/>
            <person name="Grigoriev I.V."/>
        </authorList>
    </citation>
    <scope>NUCLEOTIDE SEQUENCE [LARGE SCALE GENOMIC DNA]</scope>
    <source>
        <strain evidence="7 8">CBS 494.80</strain>
    </source>
</reference>
<feature type="compositionally biased region" description="Basic and acidic residues" evidence="6">
    <location>
        <begin position="101"/>
        <end position="111"/>
    </location>
</feature>
<feature type="region of interest" description="Disordered" evidence="6">
    <location>
        <begin position="95"/>
        <end position="114"/>
    </location>
</feature>
<dbReference type="EMBL" id="JAZHXI010000003">
    <property type="protein sequence ID" value="KAL2073509.1"/>
    <property type="molecule type" value="Genomic_DNA"/>
</dbReference>
<evidence type="ECO:0000313" key="7">
    <source>
        <dbReference type="EMBL" id="KAL2073509.1"/>
    </source>
</evidence>
<evidence type="ECO:0000256" key="2">
    <source>
        <dbReference type="ARBA" id="ARBA00004173"/>
    </source>
</evidence>
<dbReference type="Proteomes" id="UP001595075">
    <property type="component" value="Unassembled WGS sequence"/>
</dbReference>
<keyword evidence="5" id="KW-0809">Transit peptide</keyword>
<comment type="subcellular location">
    <subcellularLocation>
        <location evidence="2">Mitochondrion</location>
    </subcellularLocation>
</comment>
<evidence type="ECO:0000256" key="3">
    <source>
        <dbReference type="ARBA" id="ARBA00010895"/>
    </source>
</evidence>
<accession>A0ABR4CU71</accession>
<dbReference type="InterPro" id="IPR010487">
    <property type="entry name" value="NGRN/Rrg9"/>
</dbReference>
<evidence type="ECO:0000313" key="8">
    <source>
        <dbReference type="Proteomes" id="UP001595075"/>
    </source>
</evidence>
<feature type="region of interest" description="Disordered" evidence="6">
    <location>
        <begin position="172"/>
        <end position="200"/>
    </location>
</feature>
<evidence type="ECO:0000256" key="4">
    <source>
        <dbReference type="ARBA" id="ARBA00013566"/>
    </source>
</evidence>
<comment type="function">
    <text evidence="1">Required for respiratory activity and maintenance and expression of the mitochondrial genome.</text>
</comment>
<name>A0ABR4CU71_9HELO</name>
<evidence type="ECO:0000256" key="6">
    <source>
        <dbReference type="SAM" id="MobiDB-lite"/>
    </source>
</evidence>
<evidence type="ECO:0000256" key="5">
    <source>
        <dbReference type="ARBA" id="ARBA00022946"/>
    </source>
</evidence>
<keyword evidence="8" id="KW-1185">Reference proteome</keyword>
<protein>
    <recommendedName>
        <fullName evidence="4">Required for respiratory growth protein 9, mitochondrial</fullName>
    </recommendedName>
</protein>
<dbReference type="PANTHER" id="PTHR13475:SF3">
    <property type="entry name" value="NEUGRIN"/>
    <property type="match status" value="1"/>
</dbReference>
<sequence length="350" mass="39987">MTCRCTANTLSLFIRNVAQVDVSSSTKHAIRQAQRCATQKSPSRGFVGTLLSSRAYSSATLPESDSTETRPKKHVDAPIVDFSLDAIDSILEESPWATSAKDTEAERESRYETPLQSLLKDIPRKKPRAEWSQTRSENAKTFTSGDVPRTLIRRTTANSPLVIKFDNPPAFVRKKEADKADGRSRSRPQDDWVPPPRDPWMAEKNAVKEKYPEGYKPMKKLSPDAISGIRALHAQMPERYTTWALSQEFEVSPESIRRILKSKWRPDSEEETERQRRWFKRGESIWSRYAELGVKPPKKWREQGIGNGKPEWKLRKQMIQDDPLPALVTTARRKEQKSGQVEANLADKIL</sequence>
<dbReference type="PANTHER" id="PTHR13475">
    <property type="entry name" value="NEUGRIN"/>
    <property type="match status" value="1"/>
</dbReference>
<comment type="similarity">
    <text evidence="3">Belongs to the RRG9 family.</text>
</comment>
<comment type="caution">
    <text evidence="7">The sequence shown here is derived from an EMBL/GenBank/DDBJ whole genome shotgun (WGS) entry which is preliminary data.</text>
</comment>
<proteinExistence type="inferred from homology"/>
<gene>
    <name evidence="7" type="ORF">VTL71DRAFT_10835</name>
</gene>
<organism evidence="7 8">
    <name type="scientific">Oculimacula yallundae</name>
    <dbReference type="NCBI Taxonomy" id="86028"/>
    <lineage>
        <taxon>Eukaryota</taxon>
        <taxon>Fungi</taxon>
        <taxon>Dikarya</taxon>
        <taxon>Ascomycota</taxon>
        <taxon>Pezizomycotina</taxon>
        <taxon>Leotiomycetes</taxon>
        <taxon>Helotiales</taxon>
        <taxon>Ploettnerulaceae</taxon>
        <taxon>Oculimacula</taxon>
    </lineage>
</organism>
<evidence type="ECO:0000256" key="1">
    <source>
        <dbReference type="ARBA" id="ARBA00003548"/>
    </source>
</evidence>